<dbReference type="Proteomes" id="UP000464661">
    <property type="component" value="Chromosome"/>
</dbReference>
<organism evidence="1 2">
    <name type="scientific">Pseudomonas putida</name>
    <name type="common">Arthrobacter siderocapsulatus</name>
    <dbReference type="NCBI Taxonomy" id="303"/>
    <lineage>
        <taxon>Bacteria</taxon>
        <taxon>Pseudomonadati</taxon>
        <taxon>Pseudomonadota</taxon>
        <taxon>Gammaproteobacteria</taxon>
        <taxon>Pseudomonadales</taxon>
        <taxon>Pseudomonadaceae</taxon>
        <taxon>Pseudomonas</taxon>
    </lineage>
</organism>
<dbReference type="EMBL" id="AP022324">
    <property type="protein sequence ID" value="BBU43324.1"/>
    <property type="molecule type" value="Genomic_DNA"/>
</dbReference>
<evidence type="ECO:0000313" key="2">
    <source>
        <dbReference type="Proteomes" id="UP000464661"/>
    </source>
</evidence>
<accession>A0A7U6RB56</accession>
<gene>
    <name evidence="1" type="ORF">PPTS312_12390</name>
</gene>
<dbReference type="RefSeq" id="WP_155951178.1">
    <property type="nucleotide sequence ID" value="NZ_AP022324.1"/>
</dbReference>
<evidence type="ECO:0000313" key="1">
    <source>
        <dbReference type="EMBL" id="BBU43324.1"/>
    </source>
</evidence>
<protein>
    <submittedName>
        <fullName evidence="1">Uncharacterized protein</fullName>
    </submittedName>
</protein>
<reference evidence="1 2" key="1">
    <citation type="submission" date="2020-01" db="EMBL/GenBank/DDBJ databases">
        <title>Complete Genome Sequence of Pseudomonas putida Strain TS312, Harboring the HdtS type N-acyl-homoserine Lactone Synthase, Isolated from a Paper Mill.</title>
        <authorList>
            <person name="Hosoe A."/>
            <person name="Suenaga T."/>
            <person name="Sugi T."/>
            <person name="Izumi T."/>
            <person name="Nagai N."/>
            <person name="Terada A."/>
        </authorList>
    </citation>
    <scope>NUCLEOTIDE SEQUENCE [LARGE SCALE GENOMIC DNA]</scope>
    <source>
        <strain evidence="1 2">TS312</strain>
    </source>
</reference>
<name>A0A7U6RB56_PSEPU</name>
<sequence length="169" mass="19078">MTRLRVTLETLAEAIDLSRESTILIACLINLHSIDEVIEIQAFKNGQAVLDLLNRLDRPNADLVVVGLHIALPPCLFDEGKWHVKPILDFMRVVVREEGYLKDVYAYRTPSGRIFADGEELLKEKITSMRSIYQASNANAQGDKELEDYQVATAGFLTRFIAEIYGSKH</sequence>
<dbReference type="AlphaFoldDB" id="A0A7U6RB56"/>
<proteinExistence type="predicted"/>